<dbReference type="Pfam" id="PF10264">
    <property type="entry name" value="WHD_Storkhead"/>
    <property type="match status" value="1"/>
</dbReference>
<dbReference type="GO" id="GO:0006357">
    <property type="term" value="P:regulation of transcription by RNA polymerase II"/>
    <property type="evidence" value="ECO:0007669"/>
    <property type="project" value="InterPro"/>
</dbReference>
<feature type="region of interest" description="Disordered" evidence="1">
    <location>
        <begin position="276"/>
        <end position="340"/>
    </location>
</feature>
<feature type="region of interest" description="Disordered" evidence="1">
    <location>
        <begin position="452"/>
        <end position="486"/>
    </location>
</feature>
<dbReference type="OrthoDB" id="10020110at2759"/>
<dbReference type="InterPro" id="IPR019391">
    <property type="entry name" value="Storkhead-box_WHD"/>
</dbReference>
<reference evidence="3" key="2">
    <citation type="submission" date="2022-06" db="UniProtKB">
        <authorList>
            <consortium name="EnsemblMetazoa"/>
        </authorList>
    </citation>
    <scope>IDENTIFICATION</scope>
</reference>
<dbReference type="GeneID" id="100570719"/>
<dbReference type="InterPro" id="IPR040126">
    <property type="entry name" value="STOX1/2"/>
</dbReference>
<feature type="compositionally biased region" description="Low complexity" evidence="1">
    <location>
        <begin position="586"/>
        <end position="605"/>
    </location>
</feature>
<feature type="compositionally biased region" description="Polar residues" evidence="1">
    <location>
        <begin position="568"/>
        <end position="577"/>
    </location>
</feature>
<evidence type="ECO:0000256" key="1">
    <source>
        <dbReference type="SAM" id="MobiDB-lite"/>
    </source>
</evidence>
<feature type="compositionally biased region" description="Polar residues" evidence="1">
    <location>
        <begin position="383"/>
        <end position="394"/>
    </location>
</feature>
<feature type="compositionally biased region" description="Basic and acidic residues" evidence="1">
    <location>
        <begin position="282"/>
        <end position="299"/>
    </location>
</feature>
<dbReference type="PANTHER" id="PTHR22437">
    <property type="entry name" value="WINGED HELIX DOMAIN-CONTAINING PROTEIN"/>
    <property type="match status" value="1"/>
</dbReference>
<dbReference type="GO" id="GO:0005737">
    <property type="term" value="C:cytoplasm"/>
    <property type="evidence" value="ECO:0007669"/>
    <property type="project" value="TreeGrafter"/>
</dbReference>
<feature type="domain" description="Winged helix Storkhead-box1" evidence="2">
    <location>
        <begin position="131"/>
        <end position="209"/>
    </location>
</feature>
<name>A0A8R2AE41_ACYPI</name>
<feature type="region of interest" description="Disordered" evidence="1">
    <location>
        <begin position="381"/>
        <end position="430"/>
    </location>
</feature>
<organism evidence="3 4">
    <name type="scientific">Acyrthosiphon pisum</name>
    <name type="common">Pea aphid</name>
    <dbReference type="NCBI Taxonomy" id="7029"/>
    <lineage>
        <taxon>Eukaryota</taxon>
        <taxon>Metazoa</taxon>
        <taxon>Ecdysozoa</taxon>
        <taxon>Arthropoda</taxon>
        <taxon>Hexapoda</taxon>
        <taxon>Insecta</taxon>
        <taxon>Pterygota</taxon>
        <taxon>Neoptera</taxon>
        <taxon>Paraneoptera</taxon>
        <taxon>Hemiptera</taxon>
        <taxon>Sternorrhyncha</taxon>
        <taxon>Aphidomorpha</taxon>
        <taxon>Aphidoidea</taxon>
        <taxon>Aphididae</taxon>
        <taxon>Macrosiphini</taxon>
        <taxon>Acyrthosiphon</taxon>
    </lineage>
</organism>
<dbReference type="Proteomes" id="UP000007819">
    <property type="component" value="Chromosome A1"/>
</dbReference>
<accession>A0A8R2AE41</accession>
<evidence type="ECO:0000259" key="2">
    <source>
        <dbReference type="Pfam" id="PF10264"/>
    </source>
</evidence>
<proteinExistence type="predicted"/>
<dbReference type="EnsemblMetazoa" id="XM_003244716.4">
    <property type="protein sequence ID" value="XP_003244764.1"/>
    <property type="gene ID" value="LOC100570719"/>
</dbReference>
<evidence type="ECO:0000313" key="4">
    <source>
        <dbReference type="Proteomes" id="UP000007819"/>
    </source>
</evidence>
<feature type="compositionally biased region" description="Polar residues" evidence="1">
    <location>
        <begin position="458"/>
        <end position="467"/>
    </location>
</feature>
<dbReference type="RefSeq" id="XP_003244764.1">
    <property type="nucleotide sequence ID" value="XM_003244716.3"/>
</dbReference>
<dbReference type="GO" id="GO:0005634">
    <property type="term" value="C:nucleus"/>
    <property type="evidence" value="ECO:0007669"/>
    <property type="project" value="TreeGrafter"/>
</dbReference>
<feature type="region of interest" description="Disordered" evidence="1">
    <location>
        <begin position="568"/>
        <end position="618"/>
    </location>
</feature>
<feature type="compositionally biased region" description="Polar residues" evidence="1">
    <location>
        <begin position="304"/>
        <end position="329"/>
    </location>
</feature>
<sequence>MSARSSIRIKSPVGCRCHYILKRCMAIHLQKQSLVRYVPQQAETSPYWMYDNGYLIFQSFLESNLKCVWNRSLVEAMQVVKYEGYVSPGVLLLTGDPCSMEVIRGAWCRNVLRPPNSYVITKIGDVEDCVVEDLNQGQFTPLSEALCLVILELTSANQNATIDTVRSALKIFFSNIQPPAEHIIYDAMVNLMSDNKIYQTSRGYFVVTPEVQRLVGSATASPAHSLRLGGSSRYSPSKKGFLMSTEEAYVKVHGDIETLRDGDQTHQNIQTNLADIISGGNSDDKTLSPRKDVSGERLGRRNSLRTNSASRRLQATLQRSGSMRQISNKNKTDEYYGGVSVEPKKSPGIFSRLFGSRRSSSKSRKSNNYCCATQFPPDEWFNKSVQPQHSISTQTEKDEDDCKAKQQWPAPRLTRSATLPRKSRAVTAGPSSLACSSGVDGCGSCHADKTPAAAKKTYPSSGSSGYNSLPRMNGGRKSGSVKNSPSSELSYKIAAAAKAENGDASCKPDTPTGHGSNFDSSYSCDEISVNDSSITLTVVATPPAKPKTAADLRREYFRGLSKYGTAATNGSCSTTGGVRSKDHHQQQQPQQQQKQQQQQQQHLQQKYFNRSGGSGRDKQAIAASLHKYLDNACKIK</sequence>
<dbReference type="AlphaFoldDB" id="A0A8R2AE41"/>
<dbReference type="KEGG" id="api:100570719"/>
<dbReference type="GO" id="GO:0000977">
    <property type="term" value="F:RNA polymerase II transcription regulatory region sequence-specific DNA binding"/>
    <property type="evidence" value="ECO:0007669"/>
    <property type="project" value="TreeGrafter"/>
</dbReference>
<evidence type="ECO:0000313" key="3">
    <source>
        <dbReference type="EnsemblMetazoa" id="XP_003244764.1"/>
    </source>
</evidence>
<dbReference type="EnsemblMetazoa" id="XM_016804662.2">
    <property type="protein sequence ID" value="XP_016660151.1"/>
    <property type="gene ID" value="LOC100570719"/>
</dbReference>
<dbReference type="PANTHER" id="PTHR22437:SF0">
    <property type="entry name" value="FI21431P1"/>
    <property type="match status" value="1"/>
</dbReference>
<reference evidence="4" key="1">
    <citation type="submission" date="2010-06" db="EMBL/GenBank/DDBJ databases">
        <authorList>
            <person name="Jiang H."/>
            <person name="Abraham K."/>
            <person name="Ali S."/>
            <person name="Alsbrooks S.L."/>
            <person name="Anim B.N."/>
            <person name="Anosike U.S."/>
            <person name="Attaway T."/>
            <person name="Bandaranaike D.P."/>
            <person name="Battles P.K."/>
            <person name="Bell S.N."/>
            <person name="Bell A.V."/>
            <person name="Beltran B."/>
            <person name="Bickham C."/>
            <person name="Bustamante Y."/>
            <person name="Caleb T."/>
            <person name="Canada A."/>
            <person name="Cardenas V."/>
            <person name="Carter K."/>
            <person name="Chacko J."/>
            <person name="Chandrabose M.N."/>
            <person name="Chavez D."/>
            <person name="Chavez A."/>
            <person name="Chen L."/>
            <person name="Chu H.-S."/>
            <person name="Claassen K.J."/>
            <person name="Cockrell R."/>
            <person name="Collins M."/>
            <person name="Cooper J.A."/>
            <person name="Cree A."/>
            <person name="Curry S.M."/>
            <person name="Da Y."/>
            <person name="Dao M.D."/>
            <person name="Das B."/>
            <person name="Davila M.-L."/>
            <person name="Davy-Carroll L."/>
            <person name="Denson S."/>
            <person name="Dinh H."/>
            <person name="Ebong V.E."/>
            <person name="Edwards J.R."/>
            <person name="Egan A."/>
            <person name="El-Daye J."/>
            <person name="Escobedo L."/>
            <person name="Fernandez S."/>
            <person name="Fernando P.R."/>
            <person name="Flagg N."/>
            <person name="Forbes L.D."/>
            <person name="Fowler R.G."/>
            <person name="Fu Q."/>
            <person name="Gabisi R.A."/>
            <person name="Ganer J."/>
            <person name="Garbino Pronczuk A."/>
            <person name="Garcia R.M."/>
            <person name="Garner T."/>
            <person name="Garrett T.E."/>
            <person name="Gonzalez D.A."/>
            <person name="Hamid H."/>
            <person name="Hawkins E.S."/>
            <person name="Hirani K."/>
            <person name="Hogues M.E."/>
            <person name="Hollins B."/>
            <person name="Hsiao C.-H."/>
            <person name="Jabil R."/>
            <person name="James M.L."/>
            <person name="Jhangiani S.N."/>
            <person name="Johnson B."/>
            <person name="Johnson Q."/>
            <person name="Joshi V."/>
            <person name="Kalu J.B."/>
            <person name="Kam C."/>
            <person name="Kashfia A."/>
            <person name="Keebler J."/>
            <person name="Kisamo H."/>
            <person name="Kovar C.L."/>
            <person name="Lago L.A."/>
            <person name="Lai C.-Y."/>
            <person name="Laidlaw J."/>
            <person name="Lara F."/>
            <person name="Le T.-K."/>
            <person name="Lee S.L."/>
            <person name="Legall F.H."/>
            <person name="Lemon S.J."/>
            <person name="Lewis L.R."/>
            <person name="Li B."/>
            <person name="Liu Y."/>
            <person name="Liu Y.-S."/>
            <person name="Lopez J."/>
            <person name="Lozado R.J."/>
            <person name="Lu J."/>
            <person name="Madu R.C."/>
            <person name="Maheshwari M."/>
            <person name="Maheshwari R."/>
            <person name="Malloy K."/>
            <person name="Martinez E."/>
            <person name="Mathew T."/>
            <person name="Mercado I.C."/>
            <person name="Mercado C."/>
            <person name="Meyer B."/>
            <person name="Montgomery K."/>
            <person name="Morgan M.B."/>
            <person name="Munidasa M."/>
            <person name="Nazareth L.V."/>
            <person name="Nelson J."/>
            <person name="Ng B.M."/>
            <person name="Nguyen N.B."/>
            <person name="Nguyen P.Q."/>
            <person name="Nguyen T."/>
            <person name="Obregon M."/>
            <person name="Okwuonu G.O."/>
            <person name="Onwere C.G."/>
            <person name="Orozco G."/>
            <person name="Parra A."/>
            <person name="Patel S."/>
            <person name="Patil S."/>
            <person name="Perez A."/>
            <person name="Perez Y."/>
            <person name="Pham C."/>
            <person name="Primus E.L."/>
            <person name="Pu L.-L."/>
            <person name="Puazo M."/>
            <person name="Qin X."/>
            <person name="Quiroz J.B."/>
            <person name="Reese J."/>
            <person name="Richards S."/>
            <person name="Rives C.M."/>
            <person name="Robberts R."/>
            <person name="Ruiz S.J."/>
            <person name="Ruiz M.J."/>
            <person name="Santibanez J."/>
            <person name="Schneider B.W."/>
            <person name="Sisson I."/>
            <person name="Smith M."/>
            <person name="Sodergren E."/>
            <person name="Song X.-Z."/>
            <person name="Song B.B."/>
            <person name="Summersgill H."/>
            <person name="Thelus R."/>
            <person name="Thornton R.D."/>
            <person name="Trejos Z.Y."/>
            <person name="Usmani K."/>
            <person name="Vattathil S."/>
            <person name="Villasana D."/>
            <person name="Walker D.L."/>
            <person name="Wang S."/>
            <person name="Wang K."/>
            <person name="White C.S."/>
            <person name="Williams A.C."/>
            <person name="Williamson J."/>
            <person name="Wilson K."/>
            <person name="Woghiren I.O."/>
            <person name="Woodworth J.R."/>
            <person name="Worley K.C."/>
            <person name="Wright R.A."/>
            <person name="Wu W."/>
            <person name="Young L."/>
            <person name="Zhang L."/>
            <person name="Zhang J."/>
            <person name="Zhu Y."/>
            <person name="Muzny D.M."/>
            <person name="Weinstock G."/>
            <person name="Gibbs R.A."/>
        </authorList>
    </citation>
    <scope>NUCLEOTIDE SEQUENCE [LARGE SCALE GENOMIC DNA]</scope>
    <source>
        <strain evidence="4">LSR1</strain>
    </source>
</reference>
<keyword evidence="4" id="KW-1185">Reference proteome</keyword>
<dbReference type="RefSeq" id="XP_016660151.1">
    <property type="nucleotide sequence ID" value="XM_016804662.1"/>
</dbReference>
<protein>
    <recommendedName>
        <fullName evidence="2">Winged helix Storkhead-box1 domain-containing protein</fullName>
    </recommendedName>
</protein>